<feature type="compositionally biased region" description="Basic and acidic residues" evidence="1">
    <location>
        <begin position="243"/>
        <end position="255"/>
    </location>
</feature>
<feature type="region of interest" description="Disordered" evidence="1">
    <location>
        <begin position="289"/>
        <end position="312"/>
    </location>
</feature>
<feature type="region of interest" description="Disordered" evidence="1">
    <location>
        <begin position="185"/>
        <end position="262"/>
    </location>
</feature>
<dbReference type="GO" id="GO:0000977">
    <property type="term" value="F:RNA polymerase II transcription regulatory region sequence-specific DNA binding"/>
    <property type="evidence" value="ECO:0007669"/>
    <property type="project" value="TreeGrafter"/>
</dbReference>
<dbReference type="GO" id="GO:0006986">
    <property type="term" value="P:response to unfolded protein"/>
    <property type="evidence" value="ECO:0007669"/>
    <property type="project" value="InterPro"/>
</dbReference>
<feature type="domain" description="BZIP" evidence="2">
    <location>
        <begin position="347"/>
        <end position="361"/>
    </location>
</feature>
<feature type="region of interest" description="Disordered" evidence="1">
    <location>
        <begin position="1"/>
        <end position="36"/>
    </location>
</feature>
<gene>
    <name evidence="4" type="primary">LOC115810754</name>
</gene>
<protein>
    <submittedName>
        <fullName evidence="4">CREB3 regulatory factor</fullName>
    </submittedName>
</protein>
<feature type="compositionally biased region" description="Basic and acidic residues" evidence="1">
    <location>
        <begin position="185"/>
        <end position="201"/>
    </location>
</feature>
<feature type="compositionally biased region" description="Polar residues" evidence="1">
    <location>
        <begin position="447"/>
        <end position="459"/>
    </location>
</feature>
<reference evidence="4" key="1">
    <citation type="submission" date="2025-08" db="UniProtKB">
        <authorList>
            <consortium name="RefSeq"/>
        </authorList>
    </citation>
    <scope>IDENTIFICATION</scope>
</reference>
<keyword evidence="3" id="KW-1185">Reference proteome</keyword>
<feature type="compositionally biased region" description="Acidic residues" evidence="1">
    <location>
        <begin position="203"/>
        <end position="229"/>
    </location>
</feature>
<evidence type="ECO:0000256" key="1">
    <source>
        <dbReference type="SAM" id="MobiDB-lite"/>
    </source>
</evidence>
<dbReference type="InterPro" id="IPR039165">
    <property type="entry name" value="CREBRF"/>
</dbReference>
<dbReference type="PROSITE" id="PS00036">
    <property type="entry name" value="BZIP_BASIC"/>
    <property type="match status" value="1"/>
</dbReference>
<evidence type="ECO:0000313" key="3">
    <source>
        <dbReference type="Proteomes" id="UP000504632"/>
    </source>
</evidence>
<dbReference type="GeneID" id="115810754"/>
<dbReference type="InterPro" id="IPR004827">
    <property type="entry name" value="bZIP"/>
</dbReference>
<dbReference type="OrthoDB" id="8931646at2759"/>
<proteinExistence type="predicted"/>
<feature type="region of interest" description="Disordered" evidence="1">
    <location>
        <begin position="436"/>
        <end position="459"/>
    </location>
</feature>
<dbReference type="Proteomes" id="UP000504632">
    <property type="component" value="Chromosome 4"/>
</dbReference>
<feature type="compositionally biased region" description="Basic and acidic residues" evidence="1">
    <location>
        <begin position="436"/>
        <end position="445"/>
    </location>
</feature>
<dbReference type="InParanoid" id="A0A6J2VBT9"/>
<dbReference type="GO" id="GO:0000981">
    <property type="term" value="F:DNA-binding transcription factor activity, RNA polymerase II-specific"/>
    <property type="evidence" value="ECO:0007669"/>
    <property type="project" value="TreeGrafter"/>
</dbReference>
<accession>A0A6J2VBT9</accession>
<evidence type="ECO:0000313" key="4">
    <source>
        <dbReference type="RefSeq" id="XP_030628616.1"/>
    </source>
</evidence>
<dbReference type="PANTHER" id="PTHR21552">
    <property type="entry name" value="ADULT RETINA PROTEIN"/>
    <property type="match status" value="1"/>
</dbReference>
<dbReference type="RefSeq" id="XP_030628616.1">
    <property type="nucleotide sequence ID" value="XM_030772756.1"/>
</dbReference>
<name>A0A6J2VBT9_CHACN</name>
<organism evidence="3 4">
    <name type="scientific">Chanos chanos</name>
    <name type="common">Milkfish</name>
    <name type="synonym">Mugil chanos</name>
    <dbReference type="NCBI Taxonomy" id="29144"/>
    <lineage>
        <taxon>Eukaryota</taxon>
        <taxon>Metazoa</taxon>
        <taxon>Chordata</taxon>
        <taxon>Craniata</taxon>
        <taxon>Vertebrata</taxon>
        <taxon>Euteleostomi</taxon>
        <taxon>Actinopterygii</taxon>
        <taxon>Neopterygii</taxon>
        <taxon>Teleostei</taxon>
        <taxon>Ostariophysi</taxon>
        <taxon>Gonorynchiformes</taxon>
        <taxon>Chanidae</taxon>
        <taxon>Chanos</taxon>
    </lineage>
</organism>
<dbReference type="GO" id="GO:0005634">
    <property type="term" value="C:nucleus"/>
    <property type="evidence" value="ECO:0007669"/>
    <property type="project" value="TreeGrafter"/>
</dbReference>
<dbReference type="PANTHER" id="PTHR21552:SF2">
    <property type="entry name" value="CREB3 REGULATORY FACTOR"/>
    <property type="match status" value="1"/>
</dbReference>
<dbReference type="AlphaFoldDB" id="A0A6J2VBT9"/>
<sequence length="459" mass="51243">MPQPGVNGVEPISGEPYSNCNDLLHPEPPLGGSAESEQLPKSVLQLMLGSSVVSQRQPFELLSDLVDDSFSEDMHHEHWDVSELDDITRCAKATLNGELETYASMWGCRVSPTDAQSKLLPLRDTPGSYPAAQMLYTGIGTVQEPLQSFDSEAQCQETAPAHLLQQQEPMATLASSALEHHSDEHNYSLQTEHDSDSRQTSDNDSDVEEDEEKRGDSEEEEESSEEEDLCLAGSENTLSPDYEDLRQKKQKESRNFWECSGGSEMNTTRSAITWNSSTLPSTLYQREDTAVNGKKGARKARKTDANDLTPNPEKLRNLREQLHKLTSAIEGMRPVCDLPFIARARSRKEKNKLASRACRLKKKAQHEVNKIKLWGLNQEYDSLMGALLQIKDLIRQRVESSEEDSKDGMSKRLESILKKSGGPRVAGRAKEFVERILESSAEKPRAKQTQNGASTSHFP</sequence>
<evidence type="ECO:0000259" key="2">
    <source>
        <dbReference type="PROSITE" id="PS00036"/>
    </source>
</evidence>